<protein>
    <submittedName>
        <fullName evidence="1">DUF2283 domain-containing protein</fullName>
    </submittedName>
</protein>
<proteinExistence type="predicted"/>
<reference evidence="1" key="1">
    <citation type="submission" date="2020-01" db="EMBL/GenBank/DDBJ databases">
        <title>Insect and environment-associated Actinomycetes.</title>
        <authorList>
            <person name="Currrie C."/>
            <person name="Chevrette M."/>
            <person name="Carlson C."/>
            <person name="Stubbendieck R."/>
            <person name="Wendt-Pienkowski E."/>
        </authorList>
    </citation>
    <scope>NUCLEOTIDE SEQUENCE</scope>
    <source>
        <strain evidence="1">SID14436</strain>
    </source>
</reference>
<gene>
    <name evidence="1" type="ORF">G3I53_31000</name>
</gene>
<dbReference type="EMBL" id="JAAGMD010000847">
    <property type="protein sequence ID" value="NEA90351.1"/>
    <property type="molecule type" value="Genomic_DNA"/>
</dbReference>
<sequence length="75" mass="7831">MHIAYDPEHDTAYVRLTAHVPPGGAVRQVPVDGPWTDAEAFLDLDADGRLLGIEVIGAGRVLPAGLLDGAGRETG</sequence>
<name>A0A6G3R3X1_9ACTN</name>
<organism evidence="1">
    <name type="scientific">Streptomyces sp. SID14436</name>
    <dbReference type="NCBI Taxonomy" id="2706070"/>
    <lineage>
        <taxon>Bacteria</taxon>
        <taxon>Bacillati</taxon>
        <taxon>Actinomycetota</taxon>
        <taxon>Actinomycetes</taxon>
        <taxon>Kitasatosporales</taxon>
        <taxon>Streptomycetaceae</taxon>
        <taxon>Streptomyces</taxon>
    </lineage>
</organism>
<dbReference type="RefSeq" id="WP_164438998.1">
    <property type="nucleotide sequence ID" value="NZ_JAAGMD010000847.1"/>
</dbReference>
<dbReference type="Pfam" id="PF10049">
    <property type="entry name" value="DUF2283"/>
    <property type="match status" value="1"/>
</dbReference>
<accession>A0A6G3R3X1</accession>
<dbReference type="InterPro" id="IPR019270">
    <property type="entry name" value="DUF2283"/>
</dbReference>
<comment type="caution">
    <text evidence="1">The sequence shown here is derived from an EMBL/GenBank/DDBJ whole genome shotgun (WGS) entry which is preliminary data.</text>
</comment>
<dbReference type="AlphaFoldDB" id="A0A6G3R3X1"/>
<evidence type="ECO:0000313" key="1">
    <source>
        <dbReference type="EMBL" id="NEA90351.1"/>
    </source>
</evidence>